<dbReference type="InterPro" id="IPR002918">
    <property type="entry name" value="Lipase_EstA/Esterase_EstB"/>
</dbReference>
<keyword evidence="1" id="KW-0732">Signal</keyword>
<dbReference type="GO" id="GO:0016787">
    <property type="term" value="F:hydrolase activity"/>
    <property type="evidence" value="ECO:0007669"/>
    <property type="project" value="UniProtKB-KW"/>
</dbReference>
<proteinExistence type="predicted"/>
<accession>A0ABX8RIY1</accession>
<dbReference type="PANTHER" id="PTHR37946:SF1">
    <property type="entry name" value="SLL1969 PROTEIN"/>
    <property type="match status" value="1"/>
</dbReference>
<evidence type="ECO:0000313" key="2">
    <source>
        <dbReference type="EMBL" id="QXN88864.1"/>
    </source>
</evidence>
<dbReference type="PANTHER" id="PTHR37946">
    <property type="entry name" value="SLL1969 PROTEIN"/>
    <property type="match status" value="1"/>
</dbReference>
<sequence length="306" mass="32825">MRHARLLTAVAAAFALATAPQAHADQLPVRYGNSEMVRIAQTDWDGPVPGANDFGCKPTPEHPKPIILVGSTFLSDAVNWTAIAPYLHNQGYCVFTLDYGRTMYNVAPGLNGMDPIPMSATEVDRFVDQVLDATGTSQVDFVAHSQGGVVTRYYLNELGGVHKADQVVLLSSPYTLTGPPLDLTAIGRSTIPKPLYDAILYNGAVPPLGLGLLDPWSVGKAQVLQPTLRYIQITDAADELGLFGGMRVPDGARNASTHYINDVCPTDLSQHFAQPYSPTAVAMIGNALDARHPVTPPCTIVPLYSF</sequence>
<evidence type="ECO:0000313" key="3">
    <source>
        <dbReference type="Proteomes" id="UP000694257"/>
    </source>
</evidence>
<feature type="signal peptide" evidence="1">
    <location>
        <begin position="1"/>
        <end position="24"/>
    </location>
</feature>
<dbReference type="Proteomes" id="UP000694257">
    <property type="component" value="Chromosome"/>
</dbReference>
<name>A0ABX8RIY1_NOCIO</name>
<evidence type="ECO:0000256" key="1">
    <source>
        <dbReference type="SAM" id="SignalP"/>
    </source>
</evidence>
<dbReference type="RefSeq" id="WP_218469747.1">
    <property type="nucleotide sequence ID" value="NZ_BAABJN010000003.1"/>
</dbReference>
<reference evidence="2 3" key="1">
    <citation type="submission" date="2021-07" db="EMBL/GenBank/DDBJ databases">
        <title>Whole Genome Sequence of Nocardia Iowensis.</title>
        <authorList>
            <person name="Lamm A."/>
            <person name="Collins-Fairclough A.M."/>
            <person name="Bunk B."/>
            <person name="Sproer C."/>
        </authorList>
    </citation>
    <scope>NUCLEOTIDE SEQUENCE [LARGE SCALE GENOMIC DNA]</scope>
    <source>
        <strain evidence="2 3">NRRL 5646</strain>
    </source>
</reference>
<feature type="chain" id="PRO_5046602456" evidence="1">
    <location>
        <begin position="25"/>
        <end position="306"/>
    </location>
</feature>
<dbReference type="Pfam" id="PF01674">
    <property type="entry name" value="Lipase_2"/>
    <property type="match status" value="1"/>
</dbReference>
<keyword evidence="2" id="KW-0378">Hydrolase</keyword>
<protein>
    <submittedName>
        <fullName evidence="2">Alpha/beta fold hydrolase</fullName>
    </submittedName>
</protein>
<organism evidence="2 3">
    <name type="scientific">Nocardia iowensis</name>
    <dbReference type="NCBI Taxonomy" id="204891"/>
    <lineage>
        <taxon>Bacteria</taxon>
        <taxon>Bacillati</taxon>
        <taxon>Actinomycetota</taxon>
        <taxon>Actinomycetes</taxon>
        <taxon>Mycobacteriales</taxon>
        <taxon>Nocardiaceae</taxon>
        <taxon>Nocardia</taxon>
    </lineage>
</organism>
<gene>
    <name evidence="2" type="ORF">KV110_25165</name>
</gene>
<keyword evidence="3" id="KW-1185">Reference proteome</keyword>
<dbReference type="EMBL" id="CP078145">
    <property type="protein sequence ID" value="QXN88864.1"/>
    <property type="molecule type" value="Genomic_DNA"/>
</dbReference>